<accession>A0AAD3RP58</accession>
<dbReference type="Proteomes" id="UP001279410">
    <property type="component" value="Unassembled WGS sequence"/>
</dbReference>
<dbReference type="AlphaFoldDB" id="A0AAD3RP58"/>
<gene>
    <name evidence="1" type="ORF">AKAME5_002649800</name>
</gene>
<reference evidence="1" key="1">
    <citation type="submission" date="2022-08" db="EMBL/GenBank/DDBJ databases">
        <title>Genome sequencing of akame (Lates japonicus).</title>
        <authorList>
            <person name="Hashiguchi Y."/>
            <person name="Takahashi H."/>
        </authorList>
    </citation>
    <scope>NUCLEOTIDE SEQUENCE</scope>
    <source>
        <strain evidence="1">Kochi</strain>
    </source>
</reference>
<protein>
    <submittedName>
        <fullName evidence="1">Patched domain-containing protein 2-like protein</fullName>
    </submittedName>
</protein>
<proteinExistence type="predicted"/>
<comment type="caution">
    <text evidence="1">The sequence shown here is derived from an EMBL/GenBank/DDBJ whole genome shotgun (WGS) entry which is preliminary data.</text>
</comment>
<dbReference type="EMBL" id="BRZM01002745">
    <property type="protein sequence ID" value="GLD75165.1"/>
    <property type="molecule type" value="Genomic_DNA"/>
</dbReference>
<name>A0AAD3RP58_LATJO</name>
<evidence type="ECO:0000313" key="2">
    <source>
        <dbReference type="Proteomes" id="UP001279410"/>
    </source>
</evidence>
<evidence type="ECO:0000313" key="1">
    <source>
        <dbReference type="EMBL" id="GLD75165.1"/>
    </source>
</evidence>
<keyword evidence="2" id="KW-1185">Reference proteome</keyword>
<organism evidence="1 2">
    <name type="scientific">Lates japonicus</name>
    <name type="common">Japanese lates</name>
    <dbReference type="NCBI Taxonomy" id="270547"/>
    <lineage>
        <taxon>Eukaryota</taxon>
        <taxon>Metazoa</taxon>
        <taxon>Chordata</taxon>
        <taxon>Craniata</taxon>
        <taxon>Vertebrata</taxon>
        <taxon>Euteleostomi</taxon>
        <taxon>Actinopterygii</taxon>
        <taxon>Neopterygii</taxon>
        <taxon>Teleostei</taxon>
        <taxon>Neoteleostei</taxon>
        <taxon>Acanthomorphata</taxon>
        <taxon>Carangaria</taxon>
        <taxon>Carangaria incertae sedis</taxon>
        <taxon>Centropomidae</taxon>
        <taxon>Lates</taxon>
    </lineage>
</organism>
<sequence>MQHPQFHQSCWKPELRICHTGTGPTAPHPAHSPVLSLTPAREEDILRIYPIHDIQGSLSLAITHPQFYWYVDESLSPSTPPPLPQ</sequence>